<feature type="region of interest" description="Disordered" evidence="1">
    <location>
        <begin position="45"/>
        <end position="146"/>
    </location>
</feature>
<feature type="region of interest" description="Disordered" evidence="1">
    <location>
        <begin position="1"/>
        <end position="24"/>
    </location>
</feature>
<comment type="caution">
    <text evidence="2">The sequence shown here is derived from an EMBL/GenBank/DDBJ whole genome shotgun (WGS) entry which is preliminary data.</text>
</comment>
<evidence type="ECO:0000313" key="3">
    <source>
        <dbReference type="Proteomes" id="UP000004491"/>
    </source>
</evidence>
<protein>
    <submittedName>
        <fullName evidence="2">Uncharacterized protein</fullName>
    </submittedName>
</protein>
<dbReference type="AlphaFoldDB" id="G2DG75"/>
<gene>
    <name evidence="2" type="ORF">Rifp1Sym_dg00110</name>
</gene>
<dbReference type="Proteomes" id="UP000004491">
    <property type="component" value="Unassembled WGS sequence"/>
</dbReference>
<evidence type="ECO:0000256" key="1">
    <source>
        <dbReference type="SAM" id="MobiDB-lite"/>
    </source>
</evidence>
<sequence length="381" mass="40113">MRVFPQGSAKIGTASPAERPPHAGIFPSSILFQVRRCRGVADVGSIDRSETGNPARWKQRGPPVRPGCLVSPDPYRGGGSHLHGRGLSAQRDPPFPDSGRPVTIEAEGLAAFPQPPPGRLREGRRPSPVTGPKPQSGRGGMPLPAGRGSGRFLFGRLLPELAQGPELVAQALEPFLLPAETGSVHGGVELDLRAQRPQFTEQANVRILVIPLGGLVAARSGLRHGGRWRLLDGIGFHCGGHVLGREFVDPGQCHGLQRGPDLDDQAPAGQVVGGIDTADAEVPLVLAFLVLVEECVLDGKLAEIGHEPADIERAVTAVDGADGQYAAEFEHGASPCVLKKDGETRPPGGEKVSPSGWLKGTGAGLVQTWIRRPVPGRRRAG</sequence>
<keyword evidence="3" id="KW-1185">Reference proteome</keyword>
<evidence type="ECO:0000313" key="2">
    <source>
        <dbReference type="EMBL" id="EGV50385.1"/>
    </source>
</evidence>
<organism evidence="2 3">
    <name type="scientific">endosymbiont of Riftia pachyptila</name>
    <name type="common">vent Ph05</name>
    <dbReference type="NCBI Taxonomy" id="1048808"/>
    <lineage>
        <taxon>Bacteria</taxon>
        <taxon>Pseudomonadati</taxon>
        <taxon>Pseudomonadota</taxon>
        <taxon>Gammaproteobacteria</taxon>
        <taxon>sulfur-oxidizing symbionts</taxon>
    </lineage>
</organism>
<reference evidence="2" key="1">
    <citation type="journal article" date="2011" name="ISME J.">
        <title>The endosymbionts of the deep-sea tubeworms Riftia pachyptila and Tevnia jerichonana share an identical physiology as revealed by proteogenomic analyses.</title>
        <authorList>
            <person name="Gardebrecht A."/>
            <person name="Markert S."/>
            <person name="Felbeck H."/>
            <person name="Thuermer A."/>
            <person name="Albrecht D."/>
            <person name="Wollherr A."/>
            <person name="Kabisch J."/>
            <person name="Lehmann R."/>
            <person name="Daniel R."/>
            <person name="Liesegang H."/>
            <person name="Hecker M."/>
            <person name="Sievert S.M."/>
            <person name="Schweder T."/>
        </authorList>
    </citation>
    <scope>NUCLEOTIDE SEQUENCE [LARGE SCALE GENOMIC DNA]</scope>
</reference>
<proteinExistence type="predicted"/>
<dbReference type="EMBL" id="AFOC01000086">
    <property type="protein sequence ID" value="EGV50385.1"/>
    <property type="molecule type" value="Genomic_DNA"/>
</dbReference>
<name>G2DG75_9GAMM</name>
<feature type="region of interest" description="Disordered" evidence="1">
    <location>
        <begin position="337"/>
        <end position="360"/>
    </location>
</feature>
<accession>G2DG75</accession>